<feature type="region of interest" description="Disordered" evidence="1">
    <location>
        <begin position="49"/>
        <end position="72"/>
    </location>
</feature>
<organism evidence="2 3">
    <name type="scientific">Daphnia galeata</name>
    <dbReference type="NCBI Taxonomy" id="27404"/>
    <lineage>
        <taxon>Eukaryota</taxon>
        <taxon>Metazoa</taxon>
        <taxon>Ecdysozoa</taxon>
        <taxon>Arthropoda</taxon>
        <taxon>Crustacea</taxon>
        <taxon>Branchiopoda</taxon>
        <taxon>Diplostraca</taxon>
        <taxon>Cladocera</taxon>
        <taxon>Anomopoda</taxon>
        <taxon>Daphniidae</taxon>
        <taxon>Daphnia</taxon>
    </lineage>
</organism>
<sequence length="204" mass="22604">MGAMISRKTLIANGYHQDIFARVENDKSSAVKCGATHLRVPTYSSSNNNNNFRCDADGKRQQEKKLQDDDDDDEFTTHELFKEKLFTKIGPGFRACFRTARNANDSHHHQQQQQSGGETALVVEEVYISIALANGDFICRGLPVSCRRNGCIIIIVDGKGNLKTGQPHSTIVTAAGSTKSKAAWKDFVVADDDDNMKNKIKKNI</sequence>
<evidence type="ECO:0000256" key="1">
    <source>
        <dbReference type="SAM" id="MobiDB-lite"/>
    </source>
</evidence>
<feature type="compositionally biased region" description="Basic and acidic residues" evidence="1">
    <location>
        <begin position="54"/>
        <end position="67"/>
    </location>
</feature>
<name>A0A8J2RP07_9CRUS</name>
<accession>A0A8J2RP07</accession>
<protein>
    <submittedName>
        <fullName evidence="2">Uncharacterized protein</fullName>
    </submittedName>
</protein>
<evidence type="ECO:0000313" key="2">
    <source>
        <dbReference type="EMBL" id="CAH0100053.1"/>
    </source>
</evidence>
<comment type="caution">
    <text evidence="2">The sequence shown here is derived from an EMBL/GenBank/DDBJ whole genome shotgun (WGS) entry which is preliminary data.</text>
</comment>
<keyword evidence="3" id="KW-1185">Reference proteome</keyword>
<proteinExistence type="predicted"/>
<reference evidence="2" key="1">
    <citation type="submission" date="2021-11" db="EMBL/GenBank/DDBJ databases">
        <authorList>
            <person name="Schell T."/>
        </authorList>
    </citation>
    <scope>NUCLEOTIDE SEQUENCE</scope>
    <source>
        <strain evidence="2">M5</strain>
    </source>
</reference>
<dbReference type="OrthoDB" id="6348904at2759"/>
<dbReference type="AlphaFoldDB" id="A0A8J2RP07"/>
<dbReference type="Proteomes" id="UP000789390">
    <property type="component" value="Unassembled WGS sequence"/>
</dbReference>
<evidence type="ECO:0000313" key="3">
    <source>
        <dbReference type="Proteomes" id="UP000789390"/>
    </source>
</evidence>
<dbReference type="EMBL" id="CAKKLH010000030">
    <property type="protein sequence ID" value="CAH0100053.1"/>
    <property type="molecule type" value="Genomic_DNA"/>
</dbReference>
<gene>
    <name evidence="2" type="ORF">DGAL_LOCUS2226</name>
</gene>